<dbReference type="EMBL" id="MU003517">
    <property type="protein sequence ID" value="KAF2468128.1"/>
    <property type="molecule type" value="Genomic_DNA"/>
</dbReference>
<proteinExistence type="predicted"/>
<reference evidence="1" key="1">
    <citation type="journal article" date="2020" name="Stud. Mycol.">
        <title>101 Dothideomycetes genomes: a test case for predicting lifestyles and emergence of pathogens.</title>
        <authorList>
            <person name="Haridas S."/>
            <person name="Albert R."/>
            <person name="Binder M."/>
            <person name="Bloem J."/>
            <person name="Labutti K."/>
            <person name="Salamov A."/>
            <person name="Andreopoulos B."/>
            <person name="Baker S."/>
            <person name="Barry K."/>
            <person name="Bills G."/>
            <person name="Bluhm B."/>
            <person name="Cannon C."/>
            <person name="Castanera R."/>
            <person name="Culley D."/>
            <person name="Daum C."/>
            <person name="Ezra D."/>
            <person name="Gonzalez J."/>
            <person name="Henrissat B."/>
            <person name="Kuo A."/>
            <person name="Liang C."/>
            <person name="Lipzen A."/>
            <person name="Lutzoni F."/>
            <person name="Magnuson J."/>
            <person name="Mondo S."/>
            <person name="Nolan M."/>
            <person name="Ohm R."/>
            <person name="Pangilinan J."/>
            <person name="Park H.-J."/>
            <person name="Ramirez L."/>
            <person name="Alfaro M."/>
            <person name="Sun H."/>
            <person name="Tritt A."/>
            <person name="Yoshinaga Y."/>
            <person name="Zwiers L.-H."/>
            <person name="Turgeon B."/>
            <person name="Goodwin S."/>
            <person name="Spatafora J."/>
            <person name="Crous P."/>
            <person name="Grigoriev I."/>
        </authorList>
    </citation>
    <scope>NUCLEOTIDE SEQUENCE</scope>
    <source>
        <strain evidence="1">ATCC 200398</strain>
    </source>
</reference>
<gene>
    <name evidence="1" type="ORF">BDR25DRAFT_290730</name>
</gene>
<protein>
    <submittedName>
        <fullName evidence="1">Acid protease</fullName>
    </submittedName>
</protein>
<keyword evidence="2" id="KW-1185">Reference proteome</keyword>
<sequence>MWQHLYLVSLATWVTALPTQSSSSSGSIHLTSRRRAIVSESGRVLPEVLTVFNNTLKKYNVGSYIAPYPGLDGTLSRRQSPVPLVDQCANGGNDLLYYGPIKIRDKTFTIDFDTGSADFFVPGSACGTQQGCAGSSKYDGAGRDLGNTTSVTYGSGAVTGKNYLDTVTVGNLTATDTNVIALLQAKGFSNSQSDGLMGMAFSKLANAKQPTFVERLIAENKISSKEFCFYLGRCSDNSGSTSEMTIGGRNPSKFTGTFTTVPLKKQDYWRVAIDGVKAGDIPVAIPGDAIIDTGTTAVVASPAYAVPINEAIGGIPVPLGSTGSLELIAYAIPCDSKTQIALTFAGQDLVMNSKDMTIGTIDISFATLLNHAPLISRVKAAEANPSAVLCLSSILQADVGVTMNPPVANFNIIGDSFLKNWYSCFSYNGASGQPGVLFAKSI</sequence>
<keyword evidence="1" id="KW-0645">Protease</keyword>
<organism evidence="1 2">
    <name type="scientific">Lindgomyces ingoldianus</name>
    <dbReference type="NCBI Taxonomy" id="673940"/>
    <lineage>
        <taxon>Eukaryota</taxon>
        <taxon>Fungi</taxon>
        <taxon>Dikarya</taxon>
        <taxon>Ascomycota</taxon>
        <taxon>Pezizomycotina</taxon>
        <taxon>Dothideomycetes</taxon>
        <taxon>Pleosporomycetidae</taxon>
        <taxon>Pleosporales</taxon>
        <taxon>Lindgomycetaceae</taxon>
        <taxon>Lindgomyces</taxon>
    </lineage>
</organism>
<keyword evidence="1" id="KW-0378">Hydrolase</keyword>
<evidence type="ECO:0000313" key="2">
    <source>
        <dbReference type="Proteomes" id="UP000799755"/>
    </source>
</evidence>
<name>A0ACB6QNH6_9PLEO</name>
<comment type="caution">
    <text evidence="1">The sequence shown here is derived from an EMBL/GenBank/DDBJ whole genome shotgun (WGS) entry which is preliminary data.</text>
</comment>
<dbReference type="Proteomes" id="UP000799755">
    <property type="component" value="Unassembled WGS sequence"/>
</dbReference>
<accession>A0ACB6QNH6</accession>
<evidence type="ECO:0000313" key="1">
    <source>
        <dbReference type="EMBL" id="KAF2468128.1"/>
    </source>
</evidence>